<dbReference type="OrthoDB" id="5385189at2759"/>
<dbReference type="EMBL" id="QWIP01000104">
    <property type="protein sequence ID" value="RMY73097.1"/>
    <property type="molecule type" value="Genomic_DNA"/>
</dbReference>
<name>A0A3M7E9N8_HORWE</name>
<reference evidence="2 3" key="1">
    <citation type="journal article" date="2018" name="BMC Genomics">
        <title>Genomic evidence for intraspecific hybridization in a clonal and extremely halotolerant yeast.</title>
        <authorList>
            <person name="Gostincar C."/>
            <person name="Stajich J.E."/>
            <person name="Zupancic J."/>
            <person name="Zalar P."/>
            <person name="Gunde-Cimerman N."/>
        </authorList>
    </citation>
    <scope>NUCLEOTIDE SEQUENCE [LARGE SCALE GENOMIC DNA]</scope>
    <source>
        <strain evidence="2 3">EXF-2682</strain>
    </source>
</reference>
<evidence type="ECO:0000313" key="3">
    <source>
        <dbReference type="Proteomes" id="UP000269276"/>
    </source>
</evidence>
<organism evidence="2 3">
    <name type="scientific">Hortaea werneckii</name>
    <name type="common">Black yeast</name>
    <name type="synonym">Cladosporium werneckii</name>
    <dbReference type="NCBI Taxonomy" id="91943"/>
    <lineage>
        <taxon>Eukaryota</taxon>
        <taxon>Fungi</taxon>
        <taxon>Dikarya</taxon>
        <taxon>Ascomycota</taxon>
        <taxon>Pezizomycotina</taxon>
        <taxon>Dothideomycetes</taxon>
        <taxon>Dothideomycetidae</taxon>
        <taxon>Mycosphaerellales</taxon>
        <taxon>Teratosphaeriaceae</taxon>
        <taxon>Hortaea</taxon>
    </lineage>
</organism>
<accession>A0A3M7E9N8</accession>
<dbReference type="AlphaFoldDB" id="A0A3M7E9N8"/>
<feature type="non-terminal residue" evidence="2">
    <location>
        <position position="1"/>
    </location>
</feature>
<proteinExistence type="predicted"/>
<dbReference type="VEuPathDB" id="FungiDB:BTJ68_08906"/>
<evidence type="ECO:0000256" key="1">
    <source>
        <dbReference type="SAM" id="MobiDB-lite"/>
    </source>
</evidence>
<dbReference type="Proteomes" id="UP000269276">
    <property type="component" value="Unassembled WGS sequence"/>
</dbReference>
<gene>
    <name evidence="2" type="ORF">D0863_04069</name>
</gene>
<comment type="caution">
    <text evidence="2">The sequence shown here is derived from an EMBL/GenBank/DDBJ whole genome shotgun (WGS) entry which is preliminary data.</text>
</comment>
<protein>
    <submittedName>
        <fullName evidence="2">Uncharacterized protein</fullName>
    </submittedName>
</protein>
<evidence type="ECO:0000313" key="2">
    <source>
        <dbReference type="EMBL" id="RMY73097.1"/>
    </source>
</evidence>
<feature type="region of interest" description="Disordered" evidence="1">
    <location>
        <begin position="156"/>
        <end position="182"/>
    </location>
</feature>
<sequence length="338" mass="38436">GYVSIYRTREAQHQHDLTSIRNDTVQFDWFATLMAPRIDDRWVWLGFGVFLFFAVRQLRNSIQATVLLTEIDPAQYEDREERDKKSPEDSISVETLKILADSPNPNIANSAISLIVTRFASAKSASEMLAQDAYSSDPKLRSQARTAIAFLKDWPLPPGSDRDPTLDMPWTPDRPSRGYGLRDDADEDDFAGIEWMPETLPELIDSGMVDGGAVRRTGMEVVGGLHSRPRMLAEDDEVERRRRRREAMVLHEGGGRVVEDDIIRPRRCSFLPTPIYAILKRVIRINGKVLCTRPARYDQIQSTTFLVRSQTLWRKAIYSTSPQMLHIFIPATISATIS</sequence>